<dbReference type="Proteomes" id="UP001295684">
    <property type="component" value="Unassembled WGS sequence"/>
</dbReference>
<accession>A0AAD1TZS7</accession>
<dbReference type="InterPro" id="IPR020845">
    <property type="entry name" value="AMP-binding_CS"/>
</dbReference>
<dbReference type="Pfam" id="PF00501">
    <property type="entry name" value="AMP-binding"/>
    <property type="match status" value="1"/>
</dbReference>
<dbReference type="SUPFAM" id="SSF56801">
    <property type="entry name" value="Acetyl-CoA synthetase-like"/>
    <property type="match status" value="1"/>
</dbReference>
<evidence type="ECO:0000256" key="1">
    <source>
        <dbReference type="ARBA" id="ARBA00022741"/>
    </source>
</evidence>
<protein>
    <recommendedName>
        <fullName evidence="4">AMP-dependent synthetase/ligase domain-containing protein</fullName>
    </recommendedName>
</protein>
<reference evidence="5" key="1">
    <citation type="submission" date="2023-07" db="EMBL/GenBank/DDBJ databases">
        <authorList>
            <consortium name="AG Swart"/>
            <person name="Singh M."/>
            <person name="Singh A."/>
            <person name="Seah K."/>
            <person name="Emmerich C."/>
        </authorList>
    </citation>
    <scope>NUCLEOTIDE SEQUENCE</scope>
    <source>
        <strain evidence="5">DP1</strain>
    </source>
</reference>
<dbReference type="GO" id="GO:0005783">
    <property type="term" value="C:endoplasmic reticulum"/>
    <property type="evidence" value="ECO:0007669"/>
    <property type="project" value="TreeGrafter"/>
</dbReference>
<dbReference type="PROSITE" id="PS00455">
    <property type="entry name" value="AMP_BINDING"/>
    <property type="match status" value="1"/>
</dbReference>
<dbReference type="GO" id="GO:0016020">
    <property type="term" value="C:membrane"/>
    <property type="evidence" value="ECO:0007669"/>
    <property type="project" value="TreeGrafter"/>
</dbReference>
<evidence type="ECO:0000256" key="2">
    <source>
        <dbReference type="ARBA" id="ARBA00022840"/>
    </source>
</evidence>
<feature type="region of interest" description="Disordered" evidence="3">
    <location>
        <begin position="20"/>
        <end position="46"/>
    </location>
</feature>
<dbReference type="PANTHER" id="PTHR43272:SF33">
    <property type="entry name" value="AMP-BINDING DOMAIN-CONTAINING PROTEIN-RELATED"/>
    <property type="match status" value="1"/>
</dbReference>
<organism evidence="5 6">
    <name type="scientific">Euplotes crassus</name>
    <dbReference type="NCBI Taxonomy" id="5936"/>
    <lineage>
        <taxon>Eukaryota</taxon>
        <taxon>Sar</taxon>
        <taxon>Alveolata</taxon>
        <taxon>Ciliophora</taxon>
        <taxon>Intramacronucleata</taxon>
        <taxon>Spirotrichea</taxon>
        <taxon>Hypotrichia</taxon>
        <taxon>Euplotida</taxon>
        <taxon>Euplotidae</taxon>
        <taxon>Moneuplotes</taxon>
    </lineage>
</organism>
<evidence type="ECO:0000259" key="4">
    <source>
        <dbReference type="Pfam" id="PF00501"/>
    </source>
</evidence>
<dbReference type="AlphaFoldDB" id="A0AAD1TZS7"/>
<keyword evidence="6" id="KW-1185">Reference proteome</keyword>
<comment type="caution">
    <text evidence="5">The sequence shown here is derived from an EMBL/GenBank/DDBJ whole genome shotgun (WGS) entry which is preliminary data.</text>
</comment>
<sequence>MGNAAPYNEVNYGNFVESSSQVPGEELKGEPNCTPAIRNPNIPPGGKLTENGDFKSLKLSFLKLCEDYGDEDYLGTRAVLPDGQLGEYEWATYNQIKEKALKFSRFLQEKNLCPRSFIEKDISGCKTDREFGFLGIFAKNREEWVTTDLACIFNDITSVPLYDTLGTGAIEFIINQTEIKTLCCTADKIKTLNRLKRNGKIDTVETLIVFDEWDRKKTENSPLQILSFHDCIDQSKDEVVLNDPELNSILCLCYTSGTTGVPKGAMISQMNMTCLIASLPNTGITLQDNDIHISYLPLAHTFERCIISASYMLRFSVGFYNGNILKLKEDLFALRPTLFASVPRFYNKLYTGIKQRLAQSGCCRRKLAQKAIRDKLNNFHTNGEVTHAIWDKLIFRVFKQGLGGNVRYMITASAPIKPEVLDFLKVCFCVPIMEGYGQTETAAATITLPNDKNTGNVGGPLECCEIKLRDVPELSYFHTDKPNPRGEVCIRGNNLCAGYFKAPDKNKETFDKDGWALTGDIGELLPNNALKIIDRKKHIFKLSQGEYIAPEKLENTFIQNLVFKNIFIYGDSLQDYIVAIVVLEKEEVEKYAEREELEYDNYEEFIKSDTMKNKLLKLFEEFRVTSNLNSLEIPKNLYIHDEEFTVENGLLTPTFKLKRGEAKEYFIEQIKEMYGGAIFQGE</sequence>
<proteinExistence type="predicted"/>
<evidence type="ECO:0000256" key="3">
    <source>
        <dbReference type="SAM" id="MobiDB-lite"/>
    </source>
</evidence>
<keyword evidence="1" id="KW-0547">Nucleotide-binding</keyword>
<gene>
    <name evidence="5" type="ORF">ECRASSUSDP1_LOCUS727</name>
</gene>
<dbReference type="InterPro" id="IPR042099">
    <property type="entry name" value="ANL_N_sf"/>
</dbReference>
<dbReference type="EMBL" id="CAMPGE010000683">
    <property type="protein sequence ID" value="CAI2359436.1"/>
    <property type="molecule type" value="Genomic_DNA"/>
</dbReference>
<name>A0AAD1TZS7_EUPCR</name>
<evidence type="ECO:0000313" key="6">
    <source>
        <dbReference type="Proteomes" id="UP001295684"/>
    </source>
</evidence>
<keyword evidence="2" id="KW-0067">ATP-binding</keyword>
<feature type="domain" description="AMP-dependent synthetase/ligase" evidence="4">
    <location>
        <begin position="82"/>
        <end position="500"/>
    </location>
</feature>
<dbReference type="Gene3D" id="3.40.50.12780">
    <property type="entry name" value="N-terminal domain of ligase-like"/>
    <property type="match status" value="1"/>
</dbReference>
<dbReference type="InterPro" id="IPR000873">
    <property type="entry name" value="AMP-dep_synth/lig_dom"/>
</dbReference>
<dbReference type="GO" id="GO:0005524">
    <property type="term" value="F:ATP binding"/>
    <property type="evidence" value="ECO:0007669"/>
    <property type="project" value="UniProtKB-KW"/>
</dbReference>
<dbReference type="GO" id="GO:0004467">
    <property type="term" value="F:long-chain fatty acid-CoA ligase activity"/>
    <property type="evidence" value="ECO:0007669"/>
    <property type="project" value="TreeGrafter"/>
</dbReference>
<evidence type="ECO:0000313" key="5">
    <source>
        <dbReference type="EMBL" id="CAI2359436.1"/>
    </source>
</evidence>
<dbReference type="PANTHER" id="PTHR43272">
    <property type="entry name" value="LONG-CHAIN-FATTY-ACID--COA LIGASE"/>
    <property type="match status" value="1"/>
</dbReference>